<dbReference type="Pfam" id="PF21058">
    <property type="entry name" value="Stereocilin"/>
    <property type="match status" value="2"/>
</dbReference>
<evidence type="ECO:0000256" key="2">
    <source>
        <dbReference type="ARBA" id="ARBA00023180"/>
    </source>
</evidence>
<dbReference type="Ensembl" id="ENSCMIT00000019894.1">
    <property type="protein sequence ID" value="ENSCMIP00000019528.1"/>
    <property type="gene ID" value="ENSCMIG00000009092.1"/>
</dbReference>
<dbReference type="AlphaFoldDB" id="A0A4W3HQF2"/>
<dbReference type="OMA" id="WHILALG"/>
<dbReference type="InParanoid" id="A0A4W3HQF2"/>
<evidence type="ECO:0000256" key="1">
    <source>
        <dbReference type="ARBA" id="ARBA00022729"/>
    </source>
</evidence>
<sequence length="705" mass="78073">LSTFRHLDNLGSISNAIFIILDIIYIPRISNVFFSSPLCPFVFQVSQMDEPALETLTASFLHKFPKVTPDLFVDLSQFIPFMTSSDIMSFPVSLLLNNSVPHHRMLQHRHSLAAIRDHSSEMKPTQKKAFAKRLLNVNTFGDVSSWPPYFLSSVQPLLSYLPLCHFQQLTAQQVRNICDKDCERFIRSCTSSAGSDFRRAKPQSCDWPCSSPTPPTLPCTDVNLIINVSALNNWNLLSLGPLLPVLGVRFLKDLPEGPRSRLVSSLGSVEFPPAQVSPVLSTVLLLICQQGVASVGEVSGEVLDNMGPILTYVDEETIKQINQPEFLLRLDDIKRYCIPEENRNSFGRMLIETNDVLTLETVEMVLRSQGEWDRSDIGSLCQSQQSSQARTVLLSKKQSLASKAVKKPVPKCVDIKVTFPAAWSSGQLAAMDENEFTDCLEIVTWDKDLSVEHLKVVLSRAKQVYGPVKTMEPWHILALGRAVTQLSDKDLQDLDLSDLGILSFLGEMEEWNTKQTLENTCPDVCDDICSHVCRHNAGTRDMHTPHLNPVCKKNLTLLNGRDLIPSEAVLFVGKLRLRCSEAQLQALATLTAQPQAFGLISEWGPEIFTEIGSISAGLPDIVLSSLVKPQIEGLSATAISLMGPNKFAVVFSPGQLSCFTSDQAAAVTLEQYDQLDTEQRQAINAAQYEGDGTQESRGLSLLLQT</sequence>
<keyword evidence="1" id="KW-0732">Signal</keyword>
<dbReference type="GO" id="GO:0032426">
    <property type="term" value="C:stereocilium tip"/>
    <property type="evidence" value="ECO:0007669"/>
    <property type="project" value="TreeGrafter"/>
</dbReference>
<feature type="domain" description="Stereocilin LRR" evidence="3">
    <location>
        <begin position="47"/>
        <end position="179"/>
    </location>
</feature>
<dbReference type="PANTHER" id="PTHR23412:SF14">
    <property type="entry name" value="STEREOCILIN-RELATED"/>
    <property type="match status" value="1"/>
</dbReference>
<dbReference type="InterPro" id="IPR026664">
    <property type="entry name" value="Stereocilin-rel"/>
</dbReference>
<dbReference type="Proteomes" id="UP000314986">
    <property type="component" value="Unassembled WGS sequence"/>
</dbReference>
<keyword evidence="5" id="KW-1185">Reference proteome</keyword>
<dbReference type="GO" id="GO:0009986">
    <property type="term" value="C:cell surface"/>
    <property type="evidence" value="ECO:0007669"/>
    <property type="project" value="TreeGrafter"/>
</dbReference>
<reference evidence="5" key="2">
    <citation type="journal article" date="2007" name="PLoS Biol.">
        <title>Survey sequencing and comparative analysis of the elephant shark (Callorhinchus milii) genome.</title>
        <authorList>
            <person name="Venkatesh B."/>
            <person name="Kirkness E.F."/>
            <person name="Loh Y.H."/>
            <person name="Halpern A.L."/>
            <person name="Lee A.P."/>
            <person name="Johnson J."/>
            <person name="Dandona N."/>
            <person name="Viswanathan L.D."/>
            <person name="Tay A."/>
            <person name="Venter J.C."/>
            <person name="Strausberg R.L."/>
            <person name="Brenner S."/>
        </authorList>
    </citation>
    <scope>NUCLEOTIDE SEQUENCE [LARGE SCALE GENOMIC DNA]</scope>
</reference>
<dbReference type="PANTHER" id="PTHR23412">
    <property type="entry name" value="STEREOCILIN RELATED"/>
    <property type="match status" value="1"/>
</dbReference>
<name>A0A4W3HQF2_CALMI</name>
<dbReference type="GO" id="GO:0007160">
    <property type="term" value="P:cell-matrix adhesion"/>
    <property type="evidence" value="ECO:0007669"/>
    <property type="project" value="TreeGrafter"/>
</dbReference>
<keyword evidence="2" id="KW-0325">Glycoprotein</keyword>
<proteinExistence type="predicted"/>
<dbReference type="InterPro" id="IPR048992">
    <property type="entry name" value="Stereocilin_LRR"/>
</dbReference>
<dbReference type="GeneTree" id="ENSGT00950000182957"/>
<evidence type="ECO:0000313" key="5">
    <source>
        <dbReference type="Proteomes" id="UP000314986"/>
    </source>
</evidence>
<evidence type="ECO:0000259" key="3">
    <source>
        <dbReference type="Pfam" id="PF21058"/>
    </source>
</evidence>
<reference evidence="5" key="3">
    <citation type="journal article" date="2014" name="Nature">
        <title>Elephant shark genome provides unique insights into gnathostome evolution.</title>
        <authorList>
            <consortium name="International Elephant Shark Genome Sequencing Consortium"/>
            <person name="Venkatesh B."/>
            <person name="Lee A.P."/>
            <person name="Ravi V."/>
            <person name="Maurya A.K."/>
            <person name="Lian M.M."/>
            <person name="Swann J.B."/>
            <person name="Ohta Y."/>
            <person name="Flajnik M.F."/>
            <person name="Sutoh Y."/>
            <person name="Kasahara M."/>
            <person name="Hoon S."/>
            <person name="Gangu V."/>
            <person name="Roy S.W."/>
            <person name="Irimia M."/>
            <person name="Korzh V."/>
            <person name="Kondrychyn I."/>
            <person name="Lim Z.W."/>
            <person name="Tay B.H."/>
            <person name="Tohari S."/>
            <person name="Kong K.W."/>
            <person name="Ho S."/>
            <person name="Lorente-Galdos B."/>
            <person name="Quilez J."/>
            <person name="Marques-Bonet T."/>
            <person name="Raney B.J."/>
            <person name="Ingham P.W."/>
            <person name="Tay A."/>
            <person name="Hillier L.W."/>
            <person name="Minx P."/>
            <person name="Boehm T."/>
            <person name="Wilson R.K."/>
            <person name="Brenner S."/>
            <person name="Warren W.C."/>
        </authorList>
    </citation>
    <scope>NUCLEOTIDE SEQUENCE [LARGE SCALE GENOMIC DNA]</scope>
</reference>
<organism evidence="4 5">
    <name type="scientific">Callorhinchus milii</name>
    <name type="common">Ghost shark</name>
    <dbReference type="NCBI Taxonomy" id="7868"/>
    <lineage>
        <taxon>Eukaryota</taxon>
        <taxon>Metazoa</taxon>
        <taxon>Chordata</taxon>
        <taxon>Craniata</taxon>
        <taxon>Vertebrata</taxon>
        <taxon>Chondrichthyes</taxon>
        <taxon>Holocephali</taxon>
        <taxon>Chimaeriformes</taxon>
        <taxon>Callorhinchidae</taxon>
        <taxon>Callorhinchus</taxon>
    </lineage>
</organism>
<reference evidence="4" key="4">
    <citation type="submission" date="2025-08" db="UniProtKB">
        <authorList>
            <consortium name="Ensembl"/>
        </authorList>
    </citation>
    <scope>IDENTIFICATION</scope>
</reference>
<reference evidence="5" key="1">
    <citation type="journal article" date="2006" name="Science">
        <title>Ancient noncoding elements conserved in the human genome.</title>
        <authorList>
            <person name="Venkatesh B."/>
            <person name="Kirkness E.F."/>
            <person name="Loh Y.H."/>
            <person name="Halpern A.L."/>
            <person name="Lee A.P."/>
            <person name="Johnson J."/>
            <person name="Dandona N."/>
            <person name="Viswanathan L.D."/>
            <person name="Tay A."/>
            <person name="Venter J.C."/>
            <person name="Strausberg R.L."/>
            <person name="Brenner S."/>
        </authorList>
    </citation>
    <scope>NUCLEOTIDE SEQUENCE [LARGE SCALE GENOMIC DNA]</scope>
</reference>
<feature type="domain" description="Stereocilin LRR" evidence="3">
    <location>
        <begin position="226"/>
        <end position="325"/>
    </location>
</feature>
<dbReference type="GO" id="GO:0060091">
    <property type="term" value="C:kinocilium"/>
    <property type="evidence" value="ECO:0007669"/>
    <property type="project" value="TreeGrafter"/>
</dbReference>
<accession>A0A4W3HQF2</accession>
<evidence type="ECO:0000313" key="4">
    <source>
        <dbReference type="Ensembl" id="ENSCMIP00000019528.1"/>
    </source>
</evidence>
<protein>
    <recommendedName>
        <fullName evidence="3">Stereocilin LRR domain-containing protein</fullName>
    </recommendedName>
</protein>
<reference evidence="4" key="5">
    <citation type="submission" date="2025-09" db="UniProtKB">
        <authorList>
            <consortium name="Ensembl"/>
        </authorList>
    </citation>
    <scope>IDENTIFICATION</scope>
</reference>